<dbReference type="InterPro" id="IPR019110">
    <property type="entry name" value="Uncharacterised_RAQPRD"/>
</dbReference>
<dbReference type="HOGENOM" id="CLU_2902877_0_0_6"/>
<evidence type="ECO:0000313" key="1">
    <source>
        <dbReference type="EMBL" id="AHF01399.1"/>
    </source>
</evidence>
<protein>
    <submittedName>
        <fullName evidence="1">Uncharacterized protein</fullName>
    </submittedName>
</protein>
<reference evidence="1 2" key="1">
    <citation type="submission" date="2013-12" db="EMBL/GenBank/DDBJ databases">
        <authorList>
            <consortium name="DOE Joint Genome Institute"/>
            <person name="Kappler U."/>
            <person name="Huntemann M."/>
            <person name="Han J."/>
            <person name="Chen A."/>
            <person name="Kyrpides N."/>
            <person name="Mavromatis K."/>
            <person name="Markowitz V."/>
            <person name="Palaniappan K."/>
            <person name="Ivanova N."/>
            <person name="Schaumberg A."/>
            <person name="Pati A."/>
            <person name="Liolios K."/>
            <person name="Nordberg H.P."/>
            <person name="Cantor M.N."/>
            <person name="Hua S.X."/>
            <person name="Woyke T."/>
        </authorList>
    </citation>
    <scope>NUCLEOTIDE SEQUENCE [LARGE SCALE GENOMIC DNA]</scope>
    <source>
        <strain evidence="2">AL2</strain>
    </source>
</reference>
<gene>
    <name evidence="1" type="ORF">THIAE_06120</name>
</gene>
<evidence type="ECO:0000313" key="2">
    <source>
        <dbReference type="Proteomes" id="UP000005380"/>
    </source>
</evidence>
<dbReference type="eggNOG" id="ENOG50328J6">
    <property type="taxonomic scope" value="Bacteria"/>
</dbReference>
<dbReference type="AlphaFoldDB" id="W0DWM8"/>
<accession>W0DWM8</accession>
<proteinExistence type="predicted"/>
<dbReference type="InParanoid" id="W0DWM8"/>
<dbReference type="Pfam" id="PF09686">
    <property type="entry name" value="Plasmid_RAQPRD"/>
    <property type="match status" value="1"/>
</dbReference>
<dbReference type="EMBL" id="CP007030">
    <property type="protein sequence ID" value="AHF01399.1"/>
    <property type="molecule type" value="Genomic_DNA"/>
</dbReference>
<name>W0DWM8_9GAMM</name>
<organism evidence="1 2">
    <name type="scientific">Thiomicrospira aerophila AL3</name>
    <dbReference type="NCBI Taxonomy" id="717772"/>
    <lineage>
        <taxon>Bacteria</taxon>
        <taxon>Pseudomonadati</taxon>
        <taxon>Pseudomonadota</taxon>
        <taxon>Gammaproteobacteria</taxon>
        <taxon>Thiotrichales</taxon>
        <taxon>Piscirickettsiaceae</taxon>
        <taxon>Thiomicrospira</taxon>
    </lineage>
</organism>
<keyword evidence="2" id="KW-1185">Reference proteome</keyword>
<dbReference type="Proteomes" id="UP000005380">
    <property type="component" value="Chromosome"/>
</dbReference>
<dbReference type="KEGG" id="tao:THIAE_06120"/>
<dbReference type="STRING" id="717772.THIAE_06120"/>
<sequence>MEQTESLIRAAQAQQNPDQRIKFRYDWLRHDLGKMSSGIRNHLNDPSSQPRVIEPLIGDYRR</sequence>